<keyword evidence="1" id="KW-0812">Transmembrane</keyword>
<dbReference type="Proteomes" id="UP001430919">
    <property type="component" value="Unassembled WGS sequence"/>
</dbReference>
<reference evidence="2" key="1">
    <citation type="submission" date="2021-11" db="EMBL/GenBank/DDBJ databases">
        <title>Description of novel Flavobacterium species.</title>
        <authorList>
            <person name="Saticioglu I.B."/>
            <person name="Ay H."/>
            <person name="Altun S."/>
            <person name="Duman M."/>
        </authorList>
    </citation>
    <scope>NUCLEOTIDE SEQUENCE</scope>
    <source>
        <strain evidence="2">F-65</strain>
    </source>
</reference>
<comment type="caution">
    <text evidence="2">The sequence shown here is derived from an EMBL/GenBank/DDBJ whole genome shotgun (WGS) entry which is preliminary data.</text>
</comment>
<feature type="transmembrane region" description="Helical" evidence="1">
    <location>
        <begin position="241"/>
        <end position="261"/>
    </location>
</feature>
<keyword evidence="3" id="KW-1185">Reference proteome</keyword>
<keyword evidence="1" id="KW-1133">Transmembrane helix</keyword>
<evidence type="ECO:0000313" key="2">
    <source>
        <dbReference type="EMBL" id="MCC9070885.1"/>
    </source>
</evidence>
<organism evidence="2 3">
    <name type="scientific">Flavobacterium pisciphilum</name>
    <dbReference type="NCBI Taxonomy" id="2893755"/>
    <lineage>
        <taxon>Bacteria</taxon>
        <taxon>Pseudomonadati</taxon>
        <taxon>Bacteroidota</taxon>
        <taxon>Flavobacteriia</taxon>
        <taxon>Flavobacteriales</taxon>
        <taxon>Flavobacteriaceae</taxon>
        <taxon>Flavobacterium</taxon>
    </lineage>
</organism>
<dbReference type="RefSeq" id="WP_229987549.1">
    <property type="nucleotide sequence ID" value="NZ_JAJJMO010000001.1"/>
</dbReference>
<accession>A0ABS8MQ52</accession>
<evidence type="ECO:0000313" key="3">
    <source>
        <dbReference type="Proteomes" id="UP001430919"/>
    </source>
</evidence>
<proteinExistence type="predicted"/>
<evidence type="ECO:0000256" key="1">
    <source>
        <dbReference type="SAM" id="Phobius"/>
    </source>
</evidence>
<dbReference type="EMBL" id="JAJJMO010000001">
    <property type="protein sequence ID" value="MCC9070885.1"/>
    <property type="molecule type" value="Genomic_DNA"/>
</dbReference>
<protein>
    <submittedName>
        <fullName evidence="2">General secretion pathway protein</fullName>
    </submittedName>
</protein>
<gene>
    <name evidence="2" type="ORF">LNQ49_04645</name>
</gene>
<sequence>MNLPFIAPLLIGTQYIGIEHFTLNNEEKIALLLVEKKKEGLIISKKDKVSYTEKIAEKWDTKLPFFLIVNTNQVIQKEVAGVDASDEKLLHKTFPNTNWDEFYFEIWRLKTKSIIAITRKKYLDDLLSHYEKQKITISGVSLGVCSIAEILNYTDEKVLFTNNQIIIKDEEKQIITFQSEGLEATYNINDLIIYNTHLLVFSGLLRLITQSTQNTGSIINYSTMLYDEFNQKAFFTKGLKIMVGVILTILLLNFFVFSHYYKKAEKTSEIVLVNQSSLESVNTIKQRIVIKEQKVKSIVDRTSSKSSFIINEITKRVPQSILLKEFIYSPLEKKIKSEESIITQDEVLIISGTTIDNSAFTNWVEVIEQLEWINKAIITHFGKNELNETEFSIKLILK</sequence>
<keyword evidence="1" id="KW-0472">Membrane</keyword>
<name>A0ABS8MQ52_9FLAO</name>